<evidence type="ECO:0000313" key="1">
    <source>
        <dbReference type="EMBL" id="SPN73955.1"/>
    </source>
</evidence>
<dbReference type="Proteomes" id="UP000244926">
    <property type="component" value="Chromosome I"/>
</dbReference>
<dbReference type="AlphaFoldDB" id="A0A2R8FBZ2"/>
<dbReference type="CDD" id="cd19958">
    <property type="entry name" value="pyocin_knob"/>
    <property type="match status" value="1"/>
</dbReference>
<gene>
    <name evidence="1" type="ORF">C10C_0812</name>
</gene>
<dbReference type="RefSeq" id="WP_108896893.1">
    <property type="nucleotide sequence ID" value="NZ_LT993738.1"/>
</dbReference>
<sequence length="176" mass="20827">MNYDQYDTPDPHQDQIFENLLCNSEEAISLDKYQETGVYVEENADQGDLLIVLGESVFKDTIHQFYLNDDNYAYTRYYIKNAWKPWSNIPLTTISEHSYDCDNLLGTQSLLTTNVNTLLNAPAEFLLNTENHNHILLSIASHTTDHYVQFLIAHNRRQFWIRYYNDETWSEWTQFI</sequence>
<keyword evidence="2" id="KW-1185">Reference proteome</keyword>
<protein>
    <submittedName>
        <fullName evidence="1">Uncharacterized protein</fullName>
    </submittedName>
</protein>
<name>A0A2R8FBZ2_9CHLA</name>
<accession>A0A2R8FBZ2</accession>
<dbReference type="KEGG" id="csee:C10C_0812"/>
<dbReference type="OrthoDB" id="17916at2"/>
<organism evidence="1 2">
    <name type="scientific">Chlamydia serpentis</name>
    <dbReference type="NCBI Taxonomy" id="1967782"/>
    <lineage>
        <taxon>Bacteria</taxon>
        <taxon>Pseudomonadati</taxon>
        <taxon>Chlamydiota</taxon>
        <taxon>Chlamydiia</taxon>
        <taxon>Chlamydiales</taxon>
        <taxon>Chlamydiaceae</taxon>
        <taxon>Chlamydia/Chlamydophila group</taxon>
        <taxon>Chlamydia</taxon>
    </lineage>
</organism>
<reference evidence="2" key="1">
    <citation type="submission" date="2017-11" db="EMBL/GenBank/DDBJ databases">
        <authorList>
            <person name="Seth-Smith MB H."/>
        </authorList>
    </citation>
    <scope>NUCLEOTIDE SEQUENCE [LARGE SCALE GENOMIC DNA]</scope>
</reference>
<dbReference type="EMBL" id="LT993738">
    <property type="protein sequence ID" value="SPN73955.1"/>
    <property type="molecule type" value="Genomic_DNA"/>
</dbReference>
<evidence type="ECO:0000313" key="2">
    <source>
        <dbReference type="Proteomes" id="UP000244926"/>
    </source>
</evidence>
<proteinExistence type="predicted"/>